<dbReference type="EMBL" id="AP012057">
    <property type="protein sequence ID" value="BAN04378.1"/>
    <property type="molecule type" value="Genomic_DNA"/>
</dbReference>
<name>A0A6C7EIL7_ILUCY</name>
<organism evidence="1 2">
    <name type="scientific">Ilumatobacter coccineus (strain NBRC 103263 / KCTC 29153 / YM16-304)</name>
    <dbReference type="NCBI Taxonomy" id="1313172"/>
    <lineage>
        <taxon>Bacteria</taxon>
        <taxon>Bacillati</taxon>
        <taxon>Actinomycetota</taxon>
        <taxon>Acidimicrobiia</taxon>
        <taxon>Acidimicrobiales</taxon>
        <taxon>Ilumatobacteraceae</taxon>
        <taxon>Ilumatobacter</taxon>
    </lineage>
</organism>
<reference evidence="1 2" key="1">
    <citation type="journal article" date="2013" name="Int. J. Syst. Evol. Microbiol.">
        <title>Ilumatobacter nonamiense sp. nov. and Ilumatobacter coccineum sp. nov., isolated from seashore sand.</title>
        <authorList>
            <person name="Matsumoto A."/>
            <person name="Kasai H."/>
            <person name="Matsuo Y."/>
            <person name="Shizuri Y."/>
            <person name="Ichikawa N."/>
            <person name="Fujita N."/>
            <person name="Omura S."/>
            <person name="Takahashi Y."/>
        </authorList>
    </citation>
    <scope>NUCLEOTIDE SEQUENCE [LARGE SCALE GENOMIC DNA]</scope>
    <source>
        <strain evidence="2">NBRC 103263 / KCTC 29153 / YM16-304</strain>
    </source>
</reference>
<dbReference type="Proteomes" id="UP000011863">
    <property type="component" value="Chromosome"/>
</dbReference>
<evidence type="ECO:0000313" key="2">
    <source>
        <dbReference type="Proteomes" id="UP000011863"/>
    </source>
</evidence>
<proteinExistence type="predicted"/>
<sequence>MELGADRVLQIETYGSADRAVPGKVSQVIQLDRSAALALKAIIERAFPEH</sequence>
<keyword evidence="2" id="KW-1185">Reference proteome</keyword>
<gene>
    <name evidence="1" type="ORF">YM304_40640</name>
</gene>
<dbReference type="AlphaFoldDB" id="A0A6C7EIL7"/>
<evidence type="ECO:0000313" key="1">
    <source>
        <dbReference type="EMBL" id="BAN04378.1"/>
    </source>
</evidence>
<dbReference type="KEGG" id="aym:YM304_40640"/>
<protein>
    <submittedName>
        <fullName evidence="1">Uncharacterized protein</fullName>
    </submittedName>
</protein>
<accession>A0A6C7EIL7</accession>